<dbReference type="InterPro" id="IPR049730">
    <property type="entry name" value="SNF2/RAD54-like_C"/>
</dbReference>
<dbReference type="PROSITE" id="PS51194">
    <property type="entry name" value="HELICASE_CTER"/>
    <property type="match status" value="1"/>
</dbReference>
<dbReference type="InterPro" id="IPR038718">
    <property type="entry name" value="SNF2-like_sf"/>
</dbReference>
<dbReference type="InterPro" id="IPR044078">
    <property type="entry name" value="Mot1_ATP-bd"/>
</dbReference>
<dbReference type="GO" id="GO:0005524">
    <property type="term" value="F:ATP binding"/>
    <property type="evidence" value="ECO:0007669"/>
    <property type="project" value="UniProtKB-KW"/>
</dbReference>
<dbReference type="CDD" id="cd17999">
    <property type="entry name" value="DEXHc_Mot1"/>
    <property type="match status" value="1"/>
</dbReference>
<dbReference type="InterPro" id="IPR016024">
    <property type="entry name" value="ARM-type_fold"/>
</dbReference>
<dbReference type="Gene3D" id="3.40.50.10810">
    <property type="entry name" value="Tandem AAA-ATPase domain"/>
    <property type="match status" value="1"/>
</dbReference>
<keyword evidence="3" id="KW-0547">Nucleotide-binding</keyword>
<keyword evidence="4" id="KW-0378">Hydrolase</keyword>
<dbReference type="GO" id="GO:0016887">
    <property type="term" value="F:ATP hydrolysis activity"/>
    <property type="evidence" value="ECO:0007669"/>
    <property type="project" value="InterPro"/>
</dbReference>
<evidence type="ECO:0000259" key="9">
    <source>
        <dbReference type="PROSITE" id="PS51192"/>
    </source>
</evidence>
<dbReference type="SMART" id="SM00490">
    <property type="entry name" value="HELICc"/>
    <property type="match status" value="1"/>
</dbReference>
<dbReference type="FunFam" id="3.40.50.10810:FF:000009">
    <property type="entry name" value="B-TFIID TATA-box-binding protein-associated factor 1"/>
    <property type="match status" value="1"/>
</dbReference>
<dbReference type="GO" id="GO:0017025">
    <property type="term" value="F:TBP-class protein binding"/>
    <property type="evidence" value="ECO:0007669"/>
    <property type="project" value="InterPro"/>
</dbReference>
<evidence type="ECO:0000256" key="3">
    <source>
        <dbReference type="ARBA" id="ARBA00022741"/>
    </source>
</evidence>
<dbReference type="Pfam" id="PF00271">
    <property type="entry name" value="Helicase_C"/>
    <property type="match status" value="1"/>
</dbReference>
<comment type="subcellular location">
    <subcellularLocation>
        <location evidence="1">Nucleus</location>
    </subcellularLocation>
</comment>
<dbReference type="InterPro" id="IPR044972">
    <property type="entry name" value="Mot1"/>
</dbReference>
<dbReference type="GO" id="GO:0004386">
    <property type="term" value="F:helicase activity"/>
    <property type="evidence" value="ECO:0007669"/>
    <property type="project" value="UniProtKB-KW"/>
</dbReference>
<evidence type="ECO:0000256" key="4">
    <source>
        <dbReference type="ARBA" id="ARBA00022801"/>
    </source>
</evidence>
<feature type="domain" description="Helicase C-terminal" evidence="10">
    <location>
        <begin position="1603"/>
        <end position="1759"/>
    </location>
</feature>
<dbReference type="Pfam" id="PF00176">
    <property type="entry name" value="SNF2-rel_dom"/>
    <property type="match status" value="1"/>
</dbReference>
<keyword evidence="2" id="KW-0677">Repeat</keyword>
<dbReference type="FunFam" id="3.40.50.300:FF:000428">
    <property type="entry name" value="TATA-binding protein-associated factor 172"/>
    <property type="match status" value="1"/>
</dbReference>
<dbReference type="PANTHER" id="PTHR36498">
    <property type="entry name" value="TATA-BINDING PROTEIN-ASSOCIATED FACTOR 172"/>
    <property type="match status" value="1"/>
</dbReference>
<reference evidence="11" key="1">
    <citation type="submission" date="2016-12" db="EMBL/GenBank/DDBJ databases">
        <title>An insight into the sialome and mialome of the sand fly, Nyssomyia neivai.</title>
        <authorList>
            <person name="Sebastian V."/>
            <person name="Goulart T.M."/>
            <person name="Oliveira W."/>
            <person name="Calvo E."/>
            <person name="Oliveira L.F."/>
            <person name="Pinto M.C."/>
            <person name="Rosselino A.M."/>
            <person name="Ribeiro J.M."/>
        </authorList>
    </citation>
    <scope>NUCLEOTIDE SEQUENCE</scope>
</reference>
<keyword evidence="8" id="KW-0539">Nucleus</keyword>
<dbReference type="GO" id="GO:0003677">
    <property type="term" value="F:DNA binding"/>
    <property type="evidence" value="ECO:0007669"/>
    <property type="project" value="UniProtKB-KW"/>
</dbReference>
<keyword evidence="6" id="KW-0067">ATP-binding</keyword>
<feature type="domain" description="Helicase ATP-binding" evidence="9">
    <location>
        <begin position="1267"/>
        <end position="1435"/>
    </location>
</feature>
<evidence type="ECO:0000256" key="5">
    <source>
        <dbReference type="ARBA" id="ARBA00022806"/>
    </source>
</evidence>
<dbReference type="EMBL" id="GFDF01008322">
    <property type="protein sequence ID" value="JAV05762.1"/>
    <property type="molecule type" value="Transcribed_RNA"/>
</dbReference>
<organism evidence="11">
    <name type="scientific">Nyssomyia neivai</name>
    <dbReference type="NCBI Taxonomy" id="330878"/>
    <lineage>
        <taxon>Eukaryota</taxon>
        <taxon>Metazoa</taxon>
        <taxon>Ecdysozoa</taxon>
        <taxon>Arthropoda</taxon>
        <taxon>Hexapoda</taxon>
        <taxon>Insecta</taxon>
        <taxon>Pterygota</taxon>
        <taxon>Neoptera</taxon>
        <taxon>Endopterygota</taxon>
        <taxon>Diptera</taxon>
        <taxon>Nematocera</taxon>
        <taxon>Psychodoidea</taxon>
        <taxon>Psychodidae</taxon>
        <taxon>Nyssomyia</taxon>
    </lineage>
</organism>
<accession>A0A1L8DH30</accession>
<dbReference type="PROSITE" id="PS51192">
    <property type="entry name" value="HELICASE_ATP_BIND_1"/>
    <property type="match status" value="1"/>
</dbReference>
<evidence type="ECO:0000256" key="2">
    <source>
        <dbReference type="ARBA" id="ARBA00022737"/>
    </source>
</evidence>
<evidence type="ECO:0000313" key="11">
    <source>
        <dbReference type="EMBL" id="JAV05762.1"/>
    </source>
</evidence>
<dbReference type="CDD" id="cd18793">
    <property type="entry name" value="SF2_C_SNF"/>
    <property type="match status" value="1"/>
</dbReference>
<keyword evidence="7" id="KW-0238">DNA-binding</keyword>
<evidence type="ECO:0000259" key="10">
    <source>
        <dbReference type="PROSITE" id="PS51194"/>
    </source>
</evidence>
<dbReference type="InterPro" id="IPR014001">
    <property type="entry name" value="Helicase_ATP-bd"/>
</dbReference>
<protein>
    <submittedName>
        <fullName evidence="11">Putative chromatin remodeling complex wstf-iswi small subunit</fullName>
    </submittedName>
</protein>
<name>A0A1L8DH30_9DIPT</name>
<dbReference type="Pfam" id="PF12054">
    <property type="entry name" value="DUF3535"/>
    <property type="match status" value="1"/>
</dbReference>
<evidence type="ECO:0000256" key="6">
    <source>
        <dbReference type="ARBA" id="ARBA00022840"/>
    </source>
</evidence>
<dbReference type="Gene3D" id="1.25.10.10">
    <property type="entry name" value="Leucine-rich Repeat Variant"/>
    <property type="match status" value="2"/>
</dbReference>
<dbReference type="InterPro" id="IPR027417">
    <property type="entry name" value="P-loop_NTPase"/>
</dbReference>
<dbReference type="Gene3D" id="3.40.50.300">
    <property type="entry name" value="P-loop containing nucleotide triphosphate hydrolases"/>
    <property type="match status" value="1"/>
</dbReference>
<dbReference type="InterPro" id="IPR022707">
    <property type="entry name" value="Mot1_central_dom"/>
</dbReference>
<keyword evidence="5" id="KW-0347">Helicase</keyword>
<proteinExistence type="predicted"/>
<dbReference type="PANTHER" id="PTHR36498:SF1">
    <property type="entry name" value="TATA-BINDING PROTEIN-ASSOCIATED FACTOR 172"/>
    <property type="match status" value="1"/>
</dbReference>
<dbReference type="InterPro" id="IPR001650">
    <property type="entry name" value="Helicase_C-like"/>
</dbReference>
<dbReference type="InterPro" id="IPR011989">
    <property type="entry name" value="ARM-like"/>
</dbReference>
<dbReference type="SUPFAM" id="SSF48371">
    <property type="entry name" value="ARM repeat"/>
    <property type="match status" value="1"/>
</dbReference>
<evidence type="ECO:0000256" key="1">
    <source>
        <dbReference type="ARBA" id="ARBA00004123"/>
    </source>
</evidence>
<evidence type="ECO:0000256" key="7">
    <source>
        <dbReference type="ARBA" id="ARBA00023125"/>
    </source>
</evidence>
<evidence type="ECO:0000256" key="8">
    <source>
        <dbReference type="ARBA" id="ARBA00023242"/>
    </source>
</evidence>
<dbReference type="GO" id="GO:0005634">
    <property type="term" value="C:nucleus"/>
    <property type="evidence" value="ECO:0007669"/>
    <property type="project" value="UniProtKB-SubCell"/>
</dbReference>
<sequence length="1818" mass="204134">MTSRLDRLFILLESGSSAVTRRTAAKQIREVQRLHPHELHNLLNRVIVYMHNSSWDTRIAAAQTVEAILNNVPQFHPIPGTACDEKPPGGQLQFATFDLAGILLTSGRLMGSEGNEFDYQDDSERNSKERLMMQREIIREKLGFAKGDQFGIALEELVTLDDVRLEAGPSDSRLIPVEDVLKSGGNTSNLQNASTSQTSLSCREKNRAKRKARQSFLAGTYSRTNSTNGSGSLDAACEPPEKKAKEVENPIVYSHGPVPDATGSWGDAATWPFDAFCTKLFSDLFNPRWETRHGAATALRELFKAHSENAGKVSGMTQVTMLEAHSRWLEDAVLRLLCVLALDRFGDFVSDQVIAPVRETCAQVLGTLLKQIPQEKIKSTMDILVRMIKHEEWEVRHGGLLGIKYLLVVREDLLQDILPALINDILMGLFDQEDDVGAVAAATLIPIASWLPKLLKPMEVSRIVKMLWDLLLDQDELTSASNSFMGLLAAILSLPNASSWIQMESMSVLVPRLWPFLSHSSSSVRRSTLLTLKTLTQVVPPNVEQASGDAGLLLNIGVKHWEWILLQEALRHIYQRVLIEHVADVQTLAEVVWVNLVMNADLSALLHATCPFVASWLCLAMQPSRLAFDPGSLIHVKMPIGREKRGSRGSLMDTSESVVNLQQKSYLGGTETVPQDVREKNIDRARYKACKMLGLLSKFLVLPAPGIVYTEDMESPVNCYSKVLLGHLASRSALQRSISAMVISFWALDDQQIRPGPEMLREKLKVCLSECLYYDEVGILFTRLLQDSRDFLATLKQYKVPVLEYEGLKVLTLEHINALALPRTMDVQLKPKVAEMLEGRRKALQASCVQTSTEQNTFNLTTQAALAGAVVCLNCLPDRLNPVIKPLMESLKREEVEIMQQLSAHYLVRLLDETIKRTPCPNNKIITNLGALLKTDTDFTPKLCIPTEAYEQDKCADGYFGILTLSNQEKALTVQNGQAPRGPGRPPAVSEVTLEELREAEDPQKKINRVQRIGATFAIVEICGYFGDELKEKIPRMWELMTDFMRDKLTKDVAIEWLKVRPTEEQMGELMTSLQVTEVAFPQLHSSLQDELFDLLLPKMSLLIGHPLKAIRHMVARCLATFAAVNSAKVMGLLMDTVIPLLNAIECVINRQGAIEVIVNIVNKLQFQIVPYVVLLVVPLLGRMSDPDQSVRLISTHCFATLIQLMPLDGSTPDLPTLSAELRERKMRDKEFLEYLFTPKTIPDYRVPAEVKAELRTYQQAGVNWLWFLNKYKLHGILCDDMGLGKTLQTICILAGDHKQRALEKLPAIPSIVICPPTLTGHWVYEFSKFLPHKILKPLHYVGLPVDRERLRLKMNSHNLVVASYDIVRKDIDFFGKINWNYCVLDEGHVIKNGKTKCSKAIKQLVANHRLILSGTPIQNNVLELWSLFDFLMPGFLGTEKQFVARFSRPILASRDAKSSPKEQEAGALAMEALHRQVLPFLLRRIKEDVLTDLPPKITQDLLCELSPLQERLYEDFSKTHFNAELQDCIDGIGGEGAQKRPHVFQALRYLQNVCNHPKLVLNANHPEFGKIQADLARTNGTLSDIEHSAKLPALKQLLIDCGIGNWDVSINQHRALIFCQSKAMLDIVENDLLKKHLPAVSYLRLDGSVPAGSRHEIVTKFNSDPSIDVLLLTTLVGGLGLNLTGADTVIFVEHDWNPMKDLQAMDRAHRIGQRKVVNVYRLITRKSLEEKIMCLQKFKLLTANTVVSNENASMETMGTDQLLDLFKLTDQKGAVVPEKKGERVTMKSVLETLPELWEDREYEEEYDLSQFLNKLKK</sequence>
<dbReference type="InterPro" id="IPR000330">
    <property type="entry name" value="SNF2_N"/>
</dbReference>
<dbReference type="SMART" id="SM00487">
    <property type="entry name" value="DEXDc"/>
    <property type="match status" value="1"/>
</dbReference>
<dbReference type="SUPFAM" id="SSF52540">
    <property type="entry name" value="P-loop containing nucleoside triphosphate hydrolases"/>
    <property type="match status" value="2"/>
</dbReference>